<feature type="domain" description="Cardiolipin synthase N-terminal" evidence="8">
    <location>
        <begin position="15"/>
        <end position="58"/>
    </location>
</feature>
<feature type="transmembrane region" description="Helical" evidence="7">
    <location>
        <begin position="7"/>
        <end position="26"/>
    </location>
</feature>
<evidence type="ECO:0000256" key="6">
    <source>
        <dbReference type="SAM" id="MobiDB-lite"/>
    </source>
</evidence>
<dbReference type="Proteomes" id="UP000265581">
    <property type="component" value="Unassembled WGS sequence"/>
</dbReference>
<keyword evidence="4 7" id="KW-1133">Transmembrane helix</keyword>
<evidence type="ECO:0000259" key="8">
    <source>
        <dbReference type="Pfam" id="PF13396"/>
    </source>
</evidence>
<sequence>MGPMGKALLIVIGVVLLVYAIFDLLATPKEQVRALPKIVWFVLLFVPYVGALLWIFMGHARQAPPPRQRGAGGWPPPGPRGPDDDPDYLRGL</sequence>
<evidence type="ECO:0000256" key="4">
    <source>
        <dbReference type="ARBA" id="ARBA00022989"/>
    </source>
</evidence>
<accession>A0A371P9D8</accession>
<keyword evidence="10" id="KW-1185">Reference proteome</keyword>
<evidence type="ECO:0000256" key="2">
    <source>
        <dbReference type="ARBA" id="ARBA00022475"/>
    </source>
</evidence>
<proteinExistence type="predicted"/>
<comment type="caution">
    <text evidence="9">The sequence shown here is derived from an EMBL/GenBank/DDBJ whole genome shotgun (WGS) entry which is preliminary data.</text>
</comment>
<dbReference type="AlphaFoldDB" id="A0A371P9D8"/>
<comment type="subcellular location">
    <subcellularLocation>
        <location evidence="1">Cell membrane</location>
        <topology evidence="1">Multi-pass membrane protein</topology>
    </subcellularLocation>
</comment>
<dbReference type="EMBL" id="QUBR01000001">
    <property type="protein sequence ID" value="REK72515.1"/>
    <property type="molecule type" value="Genomic_DNA"/>
</dbReference>
<evidence type="ECO:0000256" key="5">
    <source>
        <dbReference type="ARBA" id="ARBA00023136"/>
    </source>
</evidence>
<evidence type="ECO:0000256" key="3">
    <source>
        <dbReference type="ARBA" id="ARBA00022692"/>
    </source>
</evidence>
<dbReference type="GO" id="GO:0005886">
    <property type="term" value="C:plasma membrane"/>
    <property type="evidence" value="ECO:0007669"/>
    <property type="project" value="UniProtKB-SubCell"/>
</dbReference>
<evidence type="ECO:0000313" key="9">
    <source>
        <dbReference type="EMBL" id="REK72515.1"/>
    </source>
</evidence>
<keyword evidence="2" id="KW-1003">Cell membrane</keyword>
<gene>
    <name evidence="9" type="ORF">DX116_02530</name>
</gene>
<evidence type="ECO:0000313" key="10">
    <source>
        <dbReference type="Proteomes" id="UP000265581"/>
    </source>
</evidence>
<dbReference type="Pfam" id="PF13396">
    <property type="entry name" value="PLDc_N"/>
    <property type="match status" value="1"/>
</dbReference>
<feature type="region of interest" description="Disordered" evidence="6">
    <location>
        <begin position="64"/>
        <end position="92"/>
    </location>
</feature>
<dbReference type="InterPro" id="IPR027379">
    <property type="entry name" value="CLS_N"/>
</dbReference>
<keyword evidence="3 7" id="KW-0812">Transmembrane</keyword>
<feature type="transmembrane region" description="Helical" evidence="7">
    <location>
        <begin position="38"/>
        <end position="57"/>
    </location>
</feature>
<dbReference type="OrthoDB" id="3298527at2"/>
<keyword evidence="5 7" id="KW-0472">Membrane</keyword>
<reference evidence="9 10" key="1">
    <citation type="submission" date="2018-08" db="EMBL/GenBank/DDBJ databases">
        <title>Aeromicrobium sp. M2KJ-4, whole genome shotgun sequence.</title>
        <authorList>
            <person name="Tuo L."/>
        </authorList>
    </citation>
    <scope>NUCLEOTIDE SEQUENCE [LARGE SCALE GENOMIC DNA]</scope>
    <source>
        <strain evidence="9 10">M2KJ-4</strain>
    </source>
</reference>
<evidence type="ECO:0000256" key="1">
    <source>
        <dbReference type="ARBA" id="ARBA00004651"/>
    </source>
</evidence>
<organism evidence="9 10">
    <name type="scientific">Aeromicrobium endophyticum</name>
    <dbReference type="NCBI Taxonomy" id="2292704"/>
    <lineage>
        <taxon>Bacteria</taxon>
        <taxon>Bacillati</taxon>
        <taxon>Actinomycetota</taxon>
        <taxon>Actinomycetes</taxon>
        <taxon>Propionibacteriales</taxon>
        <taxon>Nocardioidaceae</taxon>
        <taxon>Aeromicrobium</taxon>
    </lineage>
</organism>
<evidence type="ECO:0000256" key="7">
    <source>
        <dbReference type="SAM" id="Phobius"/>
    </source>
</evidence>
<name>A0A371P9D8_9ACTN</name>
<protein>
    <recommendedName>
        <fullName evidence="8">Cardiolipin synthase N-terminal domain-containing protein</fullName>
    </recommendedName>
</protein>